<gene>
    <name evidence="1" type="ORF">HNP49_003059</name>
</gene>
<dbReference type="GO" id="GO:0006790">
    <property type="term" value="P:sulfur compound metabolic process"/>
    <property type="evidence" value="ECO:0007669"/>
    <property type="project" value="TreeGrafter"/>
</dbReference>
<organism evidence="1 2">
    <name type="scientific">Pseudomonas fluvialis</name>
    <dbReference type="NCBI Taxonomy" id="1793966"/>
    <lineage>
        <taxon>Bacteria</taxon>
        <taxon>Pseudomonadati</taxon>
        <taxon>Pseudomonadota</taxon>
        <taxon>Gammaproteobacteria</taxon>
        <taxon>Pseudomonadales</taxon>
        <taxon>Pseudomonadaceae</taxon>
        <taxon>Pseudomonas</taxon>
    </lineage>
</organism>
<dbReference type="PANTHER" id="PTHR10704">
    <property type="entry name" value="CARBOHYDRATE SULFOTRANSFERASE"/>
    <property type="match status" value="1"/>
</dbReference>
<protein>
    <recommendedName>
        <fullName evidence="3">Sulfotransferase</fullName>
    </recommendedName>
</protein>
<dbReference type="GO" id="GO:0006044">
    <property type="term" value="P:N-acetylglucosamine metabolic process"/>
    <property type="evidence" value="ECO:0007669"/>
    <property type="project" value="TreeGrafter"/>
</dbReference>
<evidence type="ECO:0000313" key="2">
    <source>
        <dbReference type="Proteomes" id="UP000557193"/>
    </source>
</evidence>
<sequence>MINSPLSFDIVSIELLSAPEEVEGFSLDAPSANIQHHGSSLPIAGWVSGLSPYLVPSIDIMNGETLLKRIPVQVPRPDVAVHLKKTSATDNKFGFHGFIGTLGLHKSTRIDIILNIYDPRNQSRVKKRIASIHGAKKNNFLTQSKYQPLMLTAIGRSGTTLAMQIFGEHHKILTSNFYPYEVKQSAYWMHLFKILNDPADFENSSHPDKFERDLGFIGHNPYTHLESMRQFKEPSRLYDYYNKKLPRELANFAIARINEFYEIIAEGEQKQGAIYFAEKFLPTHLQSMFNDTFTNPKEIILTRDFRDMICSAQSFNEKRNNQAFGRERASDDFDWIHRVFSTGAKRVAEAWSDRKDSAIHVRYEDLILTPKTQIKRIFEYLEIDSSTALINSIIEKILKSPGESKHKTSESPEKSIARWKSEMPKELIDYCNEKLSNELKIFGYDQ</sequence>
<dbReference type="RefSeq" id="WP_184684696.1">
    <property type="nucleotide sequence ID" value="NZ_JACHLL010000006.1"/>
</dbReference>
<dbReference type="Proteomes" id="UP000557193">
    <property type="component" value="Unassembled WGS sequence"/>
</dbReference>
<proteinExistence type="predicted"/>
<dbReference type="PANTHER" id="PTHR10704:SF44">
    <property type="entry name" value="LD35051P-RELATED"/>
    <property type="match status" value="1"/>
</dbReference>
<dbReference type="AlphaFoldDB" id="A0A7X0BVE6"/>
<dbReference type="GO" id="GO:0001517">
    <property type="term" value="F:N-acetylglucosamine 6-O-sulfotransferase activity"/>
    <property type="evidence" value="ECO:0007669"/>
    <property type="project" value="TreeGrafter"/>
</dbReference>
<reference evidence="1 2" key="1">
    <citation type="submission" date="2020-08" db="EMBL/GenBank/DDBJ databases">
        <title>Functional genomics of gut bacteria from endangered species of beetles.</title>
        <authorList>
            <person name="Carlos-Shanley C."/>
        </authorList>
    </citation>
    <scope>NUCLEOTIDE SEQUENCE [LARGE SCALE GENOMIC DNA]</scope>
    <source>
        <strain evidence="1 2">S00202</strain>
    </source>
</reference>
<dbReference type="InterPro" id="IPR027417">
    <property type="entry name" value="P-loop_NTPase"/>
</dbReference>
<dbReference type="EMBL" id="JACHLL010000006">
    <property type="protein sequence ID" value="MBB6342871.1"/>
    <property type="molecule type" value="Genomic_DNA"/>
</dbReference>
<accession>A0A7X0BVE6</accession>
<dbReference type="InterPro" id="IPR051135">
    <property type="entry name" value="Gal/GlcNAc/GalNAc_ST"/>
</dbReference>
<dbReference type="Gene3D" id="3.40.50.300">
    <property type="entry name" value="P-loop containing nucleotide triphosphate hydrolases"/>
    <property type="match status" value="1"/>
</dbReference>
<comment type="caution">
    <text evidence="1">The sequence shown here is derived from an EMBL/GenBank/DDBJ whole genome shotgun (WGS) entry which is preliminary data.</text>
</comment>
<keyword evidence="2" id="KW-1185">Reference proteome</keyword>
<evidence type="ECO:0008006" key="3">
    <source>
        <dbReference type="Google" id="ProtNLM"/>
    </source>
</evidence>
<name>A0A7X0BVE6_9PSED</name>
<dbReference type="Pfam" id="PF13469">
    <property type="entry name" value="Sulfotransfer_3"/>
    <property type="match status" value="1"/>
</dbReference>
<dbReference type="SUPFAM" id="SSF52540">
    <property type="entry name" value="P-loop containing nucleoside triphosphate hydrolases"/>
    <property type="match status" value="1"/>
</dbReference>
<evidence type="ECO:0000313" key="1">
    <source>
        <dbReference type="EMBL" id="MBB6342871.1"/>
    </source>
</evidence>